<sequence>MRRLLKTLPSLSSLLLLRSHGSLAQNCYYPNGDLAHGDAPCSSNGGACCPLNWACESNGLCYLGNADYYGRYTCTDQTWQASSCPGFCTQNNTAGGNEALLQCSDGSWCCDGNRSFNCCDVANGDNASFSLPRGSQVAFISSIPSASSVTSSKSSNSAASSSTTMSTSKSFPSTARTTSSLTGYAARPSSTTASTTASSPASVQISASSTLMSSTQSSATSSSALVISSQSVATNTDGVATTIVLISTVSAPALPSTASPSAEASDPSHSRLDMIVGIAVGVPVVLIIASMLGCLLWRRQRKAKRPTQHSHESSDGDKAEKFGHQVGYVPPDGRAPELDSYPVATNRASGGQKSELDGSSNHSPTISMMTNRSSGFAGPPGYSPVTPQLGSVVEQQEPAELWGGYVPYRPAVGGTGGMKDEGK</sequence>
<feature type="region of interest" description="Disordered" evidence="1">
    <location>
        <begin position="303"/>
        <end position="388"/>
    </location>
</feature>
<evidence type="ECO:0000256" key="3">
    <source>
        <dbReference type="SAM" id="SignalP"/>
    </source>
</evidence>
<evidence type="ECO:0000313" key="5">
    <source>
        <dbReference type="Proteomes" id="UP000011761"/>
    </source>
</evidence>
<dbReference type="EMBL" id="KB445560">
    <property type="protein sequence ID" value="EMC93618.1"/>
    <property type="molecule type" value="Genomic_DNA"/>
</dbReference>
<reference evidence="4 5" key="1">
    <citation type="journal article" date="2012" name="PLoS Pathog.">
        <title>Diverse lifestyles and strategies of plant pathogenesis encoded in the genomes of eighteen Dothideomycetes fungi.</title>
        <authorList>
            <person name="Ohm R.A."/>
            <person name="Feau N."/>
            <person name="Henrissat B."/>
            <person name="Schoch C.L."/>
            <person name="Horwitz B.A."/>
            <person name="Barry K.W."/>
            <person name="Condon B.J."/>
            <person name="Copeland A.C."/>
            <person name="Dhillon B."/>
            <person name="Glaser F."/>
            <person name="Hesse C.N."/>
            <person name="Kosti I."/>
            <person name="LaButti K."/>
            <person name="Lindquist E.A."/>
            <person name="Lucas S."/>
            <person name="Salamov A.A."/>
            <person name="Bradshaw R.E."/>
            <person name="Ciuffetti L."/>
            <person name="Hamelin R.C."/>
            <person name="Kema G.H.J."/>
            <person name="Lawrence C."/>
            <person name="Scott J.A."/>
            <person name="Spatafora J.W."/>
            <person name="Turgeon B.G."/>
            <person name="de Wit P.J.G.M."/>
            <person name="Zhong S."/>
            <person name="Goodwin S.B."/>
            <person name="Grigoriev I.V."/>
        </authorList>
    </citation>
    <scope>NUCLEOTIDE SEQUENCE [LARGE SCALE GENOMIC DNA]</scope>
    <source>
        <strain evidence="4 5">UAMH 10762</strain>
    </source>
</reference>
<accession>M2MQ74</accession>
<evidence type="ECO:0008006" key="6">
    <source>
        <dbReference type="Google" id="ProtNLM"/>
    </source>
</evidence>
<dbReference type="GeneID" id="19110223"/>
<feature type="compositionally biased region" description="Polar residues" evidence="1">
    <location>
        <begin position="346"/>
        <end position="374"/>
    </location>
</feature>
<proteinExistence type="predicted"/>
<dbReference type="RefSeq" id="XP_007679689.1">
    <property type="nucleotide sequence ID" value="XM_007681499.1"/>
</dbReference>
<keyword evidence="5" id="KW-1185">Reference proteome</keyword>
<feature type="transmembrane region" description="Helical" evidence="2">
    <location>
        <begin position="274"/>
        <end position="297"/>
    </location>
</feature>
<evidence type="ECO:0000256" key="2">
    <source>
        <dbReference type="SAM" id="Phobius"/>
    </source>
</evidence>
<feature type="chain" id="PRO_5004021649" description="Mid2 domain-containing protein" evidence="3">
    <location>
        <begin position="25"/>
        <end position="423"/>
    </location>
</feature>
<gene>
    <name evidence="4" type="ORF">BAUCODRAFT_246983</name>
</gene>
<feature type="signal peptide" evidence="3">
    <location>
        <begin position="1"/>
        <end position="24"/>
    </location>
</feature>
<dbReference type="Proteomes" id="UP000011761">
    <property type="component" value="Unassembled WGS sequence"/>
</dbReference>
<dbReference type="eggNOG" id="ENOG502SQDU">
    <property type="taxonomic scope" value="Eukaryota"/>
</dbReference>
<evidence type="ECO:0000256" key="1">
    <source>
        <dbReference type="SAM" id="MobiDB-lite"/>
    </source>
</evidence>
<name>M2MQ74_BAUPA</name>
<dbReference type="AlphaFoldDB" id="M2MQ74"/>
<feature type="compositionally biased region" description="Low complexity" evidence="1">
    <location>
        <begin position="147"/>
        <end position="174"/>
    </location>
</feature>
<keyword evidence="3" id="KW-0732">Signal</keyword>
<feature type="compositionally biased region" description="Low complexity" evidence="1">
    <location>
        <begin position="185"/>
        <end position="199"/>
    </location>
</feature>
<dbReference type="OrthoDB" id="5215637at2759"/>
<feature type="region of interest" description="Disordered" evidence="1">
    <location>
        <begin position="147"/>
        <end position="199"/>
    </location>
</feature>
<evidence type="ECO:0000313" key="4">
    <source>
        <dbReference type="EMBL" id="EMC93618.1"/>
    </source>
</evidence>
<dbReference type="KEGG" id="bcom:BAUCODRAFT_246983"/>
<keyword evidence="2" id="KW-1133">Transmembrane helix</keyword>
<organism evidence="4 5">
    <name type="scientific">Baudoinia panamericana (strain UAMH 10762)</name>
    <name type="common">Angels' share fungus</name>
    <name type="synonym">Baudoinia compniacensis (strain UAMH 10762)</name>
    <dbReference type="NCBI Taxonomy" id="717646"/>
    <lineage>
        <taxon>Eukaryota</taxon>
        <taxon>Fungi</taxon>
        <taxon>Dikarya</taxon>
        <taxon>Ascomycota</taxon>
        <taxon>Pezizomycotina</taxon>
        <taxon>Dothideomycetes</taxon>
        <taxon>Dothideomycetidae</taxon>
        <taxon>Mycosphaerellales</taxon>
        <taxon>Teratosphaeriaceae</taxon>
        <taxon>Baudoinia</taxon>
    </lineage>
</organism>
<protein>
    <recommendedName>
        <fullName evidence="6">Mid2 domain-containing protein</fullName>
    </recommendedName>
</protein>
<keyword evidence="2" id="KW-0472">Membrane</keyword>
<dbReference type="OMA" id="WCCNADA"/>
<keyword evidence="2" id="KW-0812">Transmembrane</keyword>
<feature type="compositionally biased region" description="Basic and acidic residues" evidence="1">
    <location>
        <begin position="309"/>
        <end position="323"/>
    </location>
</feature>
<dbReference type="HOGENOM" id="CLU_572620_0_0_1"/>